<protein>
    <recommendedName>
        <fullName evidence="3">NAD-dependent epimerase/dehydratase domain-containing protein</fullName>
    </recommendedName>
</protein>
<keyword evidence="2" id="KW-0560">Oxidoreductase</keyword>
<dbReference type="Pfam" id="PF01370">
    <property type="entry name" value="Epimerase"/>
    <property type="match status" value="1"/>
</dbReference>
<dbReference type="InterPro" id="IPR001509">
    <property type="entry name" value="Epimerase_deHydtase"/>
</dbReference>
<evidence type="ECO:0000313" key="5">
    <source>
        <dbReference type="Proteomes" id="UP000811246"/>
    </source>
</evidence>
<evidence type="ECO:0000259" key="3">
    <source>
        <dbReference type="Pfam" id="PF01370"/>
    </source>
</evidence>
<evidence type="ECO:0000256" key="1">
    <source>
        <dbReference type="ARBA" id="ARBA00022857"/>
    </source>
</evidence>
<accession>A0A922FTP9</accession>
<dbReference type="FunFam" id="3.40.50.720:FF:000984">
    <property type="entry name" value="Dihydroflavonol 4-reductase family"/>
    <property type="match status" value="1"/>
</dbReference>
<dbReference type="InterPro" id="IPR050425">
    <property type="entry name" value="NAD(P)_dehydrat-like"/>
</dbReference>
<sequence length="340" mass="37252">MRSSREREMEGEKGRVCVTGGTGYIGSWLIMRLLERGYSVRTTMRSNPGHTKDIGFLTALPGASEKLQIFNADLSIPESFAAAIEGCIGVFHVATPVDFEDKEPEEVVTKRSIDGALGILNACLTSQTVKRVVYTSSAAAVLYSGKDVDDEADESVWSDADFIKALKTHRASYALSKTLTEKAVLEFGEKHGLELDVVTIIPSLVIGPFICPKLPSSVSVGLAMILGNEDAYSFLALAASSMVHVDDLARAHIFLLEYPNAKGRYICSSDGMTIQQMSKFLAVNYPEFQIPTPDSMKKYGGFKTQGLSSKKFLDSGFKYKYGFKEMFDGTVQCCREKGYL</sequence>
<feature type="domain" description="NAD-dependent epimerase/dehydratase" evidence="3">
    <location>
        <begin position="16"/>
        <end position="262"/>
    </location>
</feature>
<organism evidence="4 5">
    <name type="scientific">Carya illinoinensis</name>
    <name type="common">Pecan</name>
    <dbReference type="NCBI Taxonomy" id="32201"/>
    <lineage>
        <taxon>Eukaryota</taxon>
        <taxon>Viridiplantae</taxon>
        <taxon>Streptophyta</taxon>
        <taxon>Embryophyta</taxon>
        <taxon>Tracheophyta</taxon>
        <taxon>Spermatophyta</taxon>
        <taxon>Magnoliopsida</taxon>
        <taxon>eudicotyledons</taxon>
        <taxon>Gunneridae</taxon>
        <taxon>Pentapetalae</taxon>
        <taxon>rosids</taxon>
        <taxon>fabids</taxon>
        <taxon>Fagales</taxon>
        <taxon>Juglandaceae</taxon>
        <taxon>Carya</taxon>
    </lineage>
</organism>
<dbReference type="AlphaFoldDB" id="A0A922FTP9"/>
<keyword evidence="1" id="KW-0521">NADP</keyword>
<gene>
    <name evidence="4" type="ORF">I3842_02G164900</name>
</gene>
<dbReference type="GO" id="GO:0016616">
    <property type="term" value="F:oxidoreductase activity, acting on the CH-OH group of donors, NAD or NADP as acceptor"/>
    <property type="evidence" value="ECO:0007669"/>
    <property type="project" value="TreeGrafter"/>
</dbReference>
<name>A0A922FTP9_CARIL</name>
<evidence type="ECO:0000256" key="2">
    <source>
        <dbReference type="ARBA" id="ARBA00023002"/>
    </source>
</evidence>
<dbReference type="PANTHER" id="PTHR10366:SF563">
    <property type="entry name" value="CINNAMOYL-COA REDUCTASE 16"/>
    <property type="match status" value="1"/>
</dbReference>
<dbReference type="CDD" id="cd08958">
    <property type="entry name" value="FR_SDR_e"/>
    <property type="match status" value="1"/>
</dbReference>
<proteinExistence type="predicted"/>
<dbReference type="EMBL" id="CM031826">
    <property type="protein sequence ID" value="KAG6728263.1"/>
    <property type="molecule type" value="Genomic_DNA"/>
</dbReference>
<dbReference type="Proteomes" id="UP000811246">
    <property type="component" value="Chromosome 2"/>
</dbReference>
<comment type="caution">
    <text evidence="4">The sequence shown here is derived from an EMBL/GenBank/DDBJ whole genome shotgun (WGS) entry which is preliminary data.</text>
</comment>
<evidence type="ECO:0000313" key="4">
    <source>
        <dbReference type="EMBL" id="KAG6728263.1"/>
    </source>
</evidence>
<reference evidence="4" key="1">
    <citation type="submission" date="2021-01" db="EMBL/GenBank/DDBJ databases">
        <authorList>
            <person name="Lovell J.T."/>
            <person name="Bentley N."/>
            <person name="Bhattarai G."/>
            <person name="Jenkins J.W."/>
            <person name="Sreedasyam A."/>
            <person name="Alarcon Y."/>
            <person name="Bock C."/>
            <person name="Boston L."/>
            <person name="Carlson J."/>
            <person name="Cervantes K."/>
            <person name="Clermont K."/>
            <person name="Krom N."/>
            <person name="Kubenka K."/>
            <person name="Mamidi S."/>
            <person name="Mattison C."/>
            <person name="Monteros M."/>
            <person name="Pisani C."/>
            <person name="Plott C."/>
            <person name="Rajasekar S."/>
            <person name="Rhein H.S."/>
            <person name="Rohla C."/>
            <person name="Song M."/>
            <person name="Hilaire R.S."/>
            <person name="Shu S."/>
            <person name="Wells L."/>
            <person name="Wang X."/>
            <person name="Webber J."/>
            <person name="Heerema R.J."/>
            <person name="Klein P."/>
            <person name="Conner P."/>
            <person name="Grauke L."/>
            <person name="Grimwood J."/>
            <person name="Schmutz J."/>
            <person name="Randall J.J."/>
        </authorList>
    </citation>
    <scope>NUCLEOTIDE SEQUENCE</scope>
    <source>
        <tissue evidence="4">Leaf</tissue>
    </source>
</reference>
<dbReference type="PANTHER" id="PTHR10366">
    <property type="entry name" value="NAD DEPENDENT EPIMERASE/DEHYDRATASE"/>
    <property type="match status" value="1"/>
</dbReference>